<sequence length="440" mass="48563">MTAAAGDASADLISLLPDCLLTTVLSLLPLHDAARTTALSRRWRHLWPSTPLRLLDSPAAPLSAAAISQILASHCGGAVQFHLILARPCPADLGSWLPSLAAKRLQELVLRPPSDEPLRLPPSILECRSLRSAELTNCRLPEDAAAAGAVSFRRLTELTLRLVHAPSAAALHGLLAGCPGLASLSLDRVFGCRSLRMRSGTLRSLTVSVSLTRRRLPEEAGELEHLVVEDAPALERLLAHDINWGPSIHVVQAPKLQMLGYLGVGIPELQLGLTLFRSMSAVRLATQFRSVRTLALEMADLQVKPVADFLRCFPCLETLYVTSHMVVPRSIKIVEHDNVQSPMECFDHHLKTVVLKGYRGQEHEVQLAMFFICSARGLKITKFLCDNDCNPSWLKIQKKRLHLENRASLEAQFVFQKFSKSYIRFVKQACNISIVDPFDI</sequence>
<dbReference type="InterPro" id="IPR036047">
    <property type="entry name" value="F-box-like_dom_sf"/>
</dbReference>
<evidence type="ECO:0000313" key="5">
    <source>
        <dbReference type="Proteomes" id="UP000324897"/>
    </source>
</evidence>
<proteinExistence type="predicted"/>
<feature type="non-terminal residue" evidence="4">
    <location>
        <position position="1"/>
    </location>
</feature>
<dbReference type="Gene3D" id="1.20.1280.50">
    <property type="match status" value="1"/>
</dbReference>
<dbReference type="PANTHER" id="PTHR32141">
    <property type="match status" value="1"/>
</dbReference>
<dbReference type="EMBL" id="RWGY01000007">
    <property type="protein sequence ID" value="TVU39643.1"/>
    <property type="molecule type" value="Genomic_DNA"/>
</dbReference>
<dbReference type="CDD" id="cd22160">
    <property type="entry name" value="F-box_AtFBL13-like"/>
    <property type="match status" value="1"/>
</dbReference>
<dbReference type="OrthoDB" id="670954at2759"/>
<feature type="domain" description="F-box/LRR-repeat protein 15/At3g58940/PEG3-like LRR" evidence="3">
    <location>
        <begin position="94"/>
        <end position="321"/>
    </location>
</feature>
<dbReference type="Gene3D" id="3.80.10.10">
    <property type="entry name" value="Ribonuclease Inhibitor"/>
    <property type="match status" value="1"/>
</dbReference>
<evidence type="ECO:0000313" key="4">
    <source>
        <dbReference type="EMBL" id="TVU39643.1"/>
    </source>
</evidence>
<dbReference type="SUPFAM" id="SSF52047">
    <property type="entry name" value="RNI-like"/>
    <property type="match status" value="1"/>
</dbReference>
<dbReference type="AlphaFoldDB" id="A0A5J9VV70"/>
<dbReference type="InterPro" id="IPR001810">
    <property type="entry name" value="F-box_dom"/>
</dbReference>
<dbReference type="Pfam" id="PF08387">
    <property type="entry name" value="FBD"/>
    <property type="match status" value="1"/>
</dbReference>
<name>A0A5J9VV70_9POAL</name>
<dbReference type="InterPro" id="IPR053781">
    <property type="entry name" value="F-box_AtFBL13-like"/>
</dbReference>
<accession>A0A5J9VV70</accession>
<dbReference type="Pfam" id="PF24758">
    <property type="entry name" value="LRR_At5g56370"/>
    <property type="match status" value="1"/>
</dbReference>
<reference evidence="4 5" key="1">
    <citation type="journal article" date="2019" name="Sci. Rep.">
        <title>A high-quality genome of Eragrostis curvula grass provides insights into Poaceae evolution and supports new strategies to enhance forage quality.</title>
        <authorList>
            <person name="Carballo J."/>
            <person name="Santos B.A.C.M."/>
            <person name="Zappacosta D."/>
            <person name="Garbus I."/>
            <person name="Selva J.P."/>
            <person name="Gallo C.A."/>
            <person name="Diaz A."/>
            <person name="Albertini E."/>
            <person name="Caccamo M."/>
            <person name="Echenique V."/>
        </authorList>
    </citation>
    <scope>NUCLEOTIDE SEQUENCE [LARGE SCALE GENOMIC DNA]</scope>
    <source>
        <strain evidence="5">cv. Victoria</strain>
        <tissue evidence="4">Leaf</tissue>
    </source>
</reference>
<evidence type="ECO:0000259" key="3">
    <source>
        <dbReference type="Pfam" id="PF24758"/>
    </source>
</evidence>
<keyword evidence="5" id="KW-1185">Reference proteome</keyword>
<comment type="caution">
    <text evidence="4">The sequence shown here is derived from an EMBL/GenBank/DDBJ whole genome shotgun (WGS) entry which is preliminary data.</text>
</comment>
<organism evidence="4 5">
    <name type="scientific">Eragrostis curvula</name>
    <name type="common">weeping love grass</name>
    <dbReference type="NCBI Taxonomy" id="38414"/>
    <lineage>
        <taxon>Eukaryota</taxon>
        <taxon>Viridiplantae</taxon>
        <taxon>Streptophyta</taxon>
        <taxon>Embryophyta</taxon>
        <taxon>Tracheophyta</taxon>
        <taxon>Spermatophyta</taxon>
        <taxon>Magnoliopsida</taxon>
        <taxon>Liliopsida</taxon>
        <taxon>Poales</taxon>
        <taxon>Poaceae</taxon>
        <taxon>PACMAD clade</taxon>
        <taxon>Chloridoideae</taxon>
        <taxon>Eragrostideae</taxon>
        <taxon>Eragrostidinae</taxon>
        <taxon>Eragrostis</taxon>
    </lineage>
</organism>
<evidence type="ECO:0000259" key="2">
    <source>
        <dbReference type="Pfam" id="PF08387"/>
    </source>
</evidence>
<feature type="domain" description="FBD" evidence="2">
    <location>
        <begin position="341"/>
        <end position="381"/>
    </location>
</feature>
<dbReference type="InterPro" id="IPR055302">
    <property type="entry name" value="F-box_dom-containing"/>
</dbReference>
<dbReference type="SUPFAM" id="SSF81383">
    <property type="entry name" value="F-box domain"/>
    <property type="match status" value="1"/>
</dbReference>
<dbReference type="InterPro" id="IPR055411">
    <property type="entry name" value="LRR_FXL15/At3g58940/PEG3-like"/>
</dbReference>
<evidence type="ECO:0000259" key="1">
    <source>
        <dbReference type="Pfam" id="PF00646"/>
    </source>
</evidence>
<dbReference type="Pfam" id="PF00646">
    <property type="entry name" value="F-box"/>
    <property type="match status" value="1"/>
</dbReference>
<dbReference type="Gramene" id="TVU39643">
    <property type="protein sequence ID" value="TVU39643"/>
    <property type="gene ID" value="EJB05_13072"/>
</dbReference>
<dbReference type="Proteomes" id="UP000324897">
    <property type="component" value="Chromosome 4"/>
</dbReference>
<dbReference type="InterPro" id="IPR032675">
    <property type="entry name" value="LRR_dom_sf"/>
</dbReference>
<dbReference type="InterPro" id="IPR006566">
    <property type="entry name" value="FBD"/>
</dbReference>
<feature type="domain" description="F-box" evidence="1">
    <location>
        <begin position="13"/>
        <end position="52"/>
    </location>
</feature>
<dbReference type="PANTHER" id="PTHR32141:SF136">
    <property type="entry name" value="OS07G0287000 PROTEIN"/>
    <property type="match status" value="1"/>
</dbReference>
<gene>
    <name evidence="4" type="ORF">EJB05_13072</name>
</gene>
<protein>
    <submittedName>
        <fullName evidence="4">Uncharacterized protein</fullName>
    </submittedName>
</protein>